<gene>
    <name evidence="1" type="ordered locus">CKC_05130</name>
</gene>
<reference key="2">
    <citation type="submission" date="2010-11" db="EMBL/GenBank/DDBJ databases">
        <authorList>
            <person name="Lin H."/>
            <person name="Doddapaneni H.V."/>
            <person name="Lou B."/>
            <person name="Civerolo E.L."/>
            <person name="Chen C."/>
            <person name="Duan Y."/>
            <person name="Zhou L."/>
            <person name="Glynn J."/>
        </authorList>
    </citation>
    <scope>NUCLEOTIDE SEQUENCE</scope>
    <source>
        <strain>CLso-ZC1</strain>
    </source>
</reference>
<name>E4UDU4_LIBSC</name>
<sequence>MSPTQQERLLQVKNSIDFTDPKTLALLTARTLTHYDRFFNEYHHDFKDLLHAVPVASTIIGLGDARNIFGEDEEKREKANANFAKELANNIPLKNLFYAKAAFQKMIVDNLCEYFNEGYKERLDMNRELRKSRSNIG</sequence>
<dbReference type="Proteomes" id="UP000007038">
    <property type="component" value="Chromosome"/>
</dbReference>
<dbReference type="GeneID" id="96886461"/>
<dbReference type="RefSeq" id="WP_013462427.1">
    <property type="nucleotide sequence ID" value="NC_014774.1"/>
</dbReference>
<evidence type="ECO:0000313" key="2">
    <source>
        <dbReference type="Proteomes" id="UP000007038"/>
    </source>
</evidence>
<accession>E4UDU4</accession>
<organism evidence="1 2">
    <name type="scientific">Liberibacter solanacearum (strain CLso-ZC1)</name>
    <dbReference type="NCBI Taxonomy" id="658172"/>
    <lineage>
        <taxon>Bacteria</taxon>
        <taxon>Pseudomonadati</taxon>
        <taxon>Pseudomonadota</taxon>
        <taxon>Alphaproteobacteria</taxon>
        <taxon>Hyphomicrobiales</taxon>
        <taxon>Rhizobiaceae</taxon>
        <taxon>Liberibacter</taxon>
    </lineage>
</organism>
<reference evidence="1 2" key="3">
    <citation type="journal article" date="2011" name="PLoS ONE">
        <title>The Complete Genome Sequence of 'Candidatus Liberibacter solanacearum', the Bacterium Associated with Potato Zebra Chip Disease.</title>
        <authorList>
            <person name="Lin H."/>
            <person name="Lou B."/>
            <person name="Glynn J.M."/>
            <person name="Doddapaneni H."/>
            <person name="Civerolo E.L."/>
            <person name="Chen C."/>
            <person name="Duan Y."/>
            <person name="Zhou L."/>
            <person name="Vahling C.M."/>
        </authorList>
    </citation>
    <scope>NUCLEOTIDE SEQUENCE [LARGE SCALE GENOMIC DNA]</scope>
    <source>
        <strain evidence="1 2">CLso-ZC1</strain>
    </source>
</reference>
<dbReference type="EMBL" id="CP002371">
    <property type="protein sequence ID" value="ADR52772.1"/>
    <property type="molecule type" value="Genomic_DNA"/>
</dbReference>
<proteinExistence type="predicted"/>
<dbReference type="AlphaFoldDB" id="E4UDU4"/>
<reference evidence="2" key="1">
    <citation type="submission" date="2010-11" db="EMBL/GenBank/DDBJ databases">
        <title>Complete genome sequence of Candidatus Liberibacter solanacearum CLso-ZC1.</title>
        <authorList>
            <person name="Lin H."/>
            <person name="Doddapaneni H.V."/>
            <person name="Lou B."/>
            <person name="Civerolo E.L."/>
            <person name="Chen C."/>
            <person name="Duan Y."/>
            <person name="Zhou L."/>
            <person name="Glynn J."/>
        </authorList>
    </citation>
    <scope>NUCLEOTIDE SEQUENCE [LARGE SCALE GENOMIC DNA]</scope>
    <source>
        <strain evidence="2">CLso-ZC1</strain>
    </source>
</reference>
<dbReference type="KEGG" id="lso:CKC_05130"/>
<evidence type="ECO:0000313" key="1">
    <source>
        <dbReference type="EMBL" id="ADR52772.1"/>
    </source>
</evidence>
<dbReference type="HOGENOM" id="CLU_1862745_0_0_5"/>
<protein>
    <submittedName>
        <fullName evidence="1">Uncharacterized protein</fullName>
    </submittedName>
</protein>